<dbReference type="GO" id="GO:0005789">
    <property type="term" value="C:endoplasmic reticulum membrane"/>
    <property type="evidence" value="ECO:0007669"/>
    <property type="project" value="TreeGrafter"/>
</dbReference>
<dbReference type="Pfam" id="PF10262">
    <property type="entry name" value="Rdx"/>
    <property type="match status" value="1"/>
</dbReference>
<evidence type="ECO:0008006" key="5">
    <source>
        <dbReference type="Google" id="ProtNLM"/>
    </source>
</evidence>
<organism evidence="3 4">
    <name type="scientific">Raphidocelis subcapitata</name>
    <dbReference type="NCBI Taxonomy" id="307507"/>
    <lineage>
        <taxon>Eukaryota</taxon>
        <taxon>Viridiplantae</taxon>
        <taxon>Chlorophyta</taxon>
        <taxon>core chlorophytes</taxon>
        <taxon>Chlorophyceae</taxon>
        <taxon>CS clade</taxon>
        <taxon>Sphaeropleales</taxon>
        <taxon>Selenastraceae</taxon>
        <taxon>Raphidocelis</taxon>
    </lineage>
</organism>
<dbReference type="PANTHER" id="PTHR13544">
    <property type="entry name" value="SELENOPROTEIN T"/>
    <property type="match status" value="1"/>
</dbReference>
<accession>A0A2V0PBG3</accession>
<protein>
    <recommendedName>
        <fullName evidence="5">Selenoprotein T</fullName>
    </recommendedName>
</protein>
<proteinExistence type="predicted"/>
<dbReference type="SUPFAM" id="SSF52833">
    <property type="entry name" value="Thioredoxin-like"/>
    <property type="match status" value="1"/>
</dbReference>
<name>A0A2V0PBG3_9CHLO</name>
<reference evidence="3 4" key="1">
    <citation type="journal article" date="2018" name="Sci. Rep.">
        <title>Raphidocelis subcapitata (=Pseudokirchneriella subcapitata) provides an insight into genome evolution and environmental adaptations in the Sphaeropleales.</title>
        <authorList>
            <person name="Suzuki S."/>
            <person name="Yamaguchi H."/>
            <person name="Nakajima N."/>
            <person name="Kawachi M."/>
        </authorList>
    </citation>
    <scope>NUCLEOTIDE SEQUENCE [LARGE SCALE GENOMIC DNA]</scope>
    <source>
        <strain evidence="3 4">NIES-35</strain>
    </source>
</reference>
<sequence length="110" mass="11650">MGALGVVLFGDRLFEFAGVQPPPAWYERVKASRPTAAMGVWLVGNMAASVASGTGAFEIYFDGQLVHSKLATQRLPTGPEIDALIARIRAAAAAQPERLERAMQAAAARP</sequence>
<evidence type="ECO:0000313" key="4">
    <source>
        <dbReference type="Proteomes" id="UP000247498"/>
    </source>
</evidence>
<dbReference type="GO" id="GO:0004791">
    <property type="term" value="F:thioredoxin-disulfide reductase (NADPH) activity"/>
    <property type="evidence" value="ECO:0007669"/>
    <property type="project" value="TreeGrafter"/>
</dbReference>
<evidence type="ECO:0000256" key="1">
    <source>
        <dbReference type="ARBA" id="ARBA00022729"/>
    </source>
</evidence>
<dbReference type="OrthoDB" id="60822at2759"/>
<dbReference type="Proteomes" id="UP000247498">
    <property type="component" value="Unassembled WGS sequence"/>
</dbReference>
<dbReference type="STRING" id="307507.A0A2V0PBG3"/>
<dbReference type="InterPro" id="IPR011893">
    <property type="entry name" value="Selenoprotein_Rdx-typ"/>
</dbReference>
<gene>
    <name evidence="3" type="ORF">Rsub_09874</name>
</gene>
<dbReference type="PANTHER" id="PTHR13544:SF0">
    <property type="entry name" value="THIOREDOXIN REDUCTASE-LIKE SELENOPROTEIN T"/>
    <property type="match status" value="1"/>
</dbReference>
<dbReference type="Gene3D" id="3.40.30.10">
    <property type="entry name" value="Glutaredoxin"/>
    <property type="match status" value="1"/>
</dbReference>
<dbReference type="InParanoid" id="A0A2V0PBG3"/>
<keyword evidence="4" id="KW-1185">Reference proteome</keyword>
<evidence type="ECO:0000313" key="3">
    <source>
        <dbReference type="EMBL" id="GBF96869.1"/>
    </source>
</evidence>
<dbReference type="AlphaFoldDB" id="A0A2V0PBG3"/>
<keyword evidence="1" id="KW-0732">Signal</keyword>
<dbReference type="GO" id="GO:0045454">
    <property type="term" value="P:cell redox homeostasis"/>
    <property type="evidence" value="ECO:0007669"/>
    <property type="project" value="TreeGrafter"/>
</dbReference>
<dbReference type="InterPro" id="IPR036249">
    <property type="entry name" value="Thioredoxin-like_sf"/>
</dbReference>
<dbReference type="InterPro" id="IPR019389">
    <property type="entry name" value="Selenoprotein_T"/>
</dbReference>
<evidence type="ECO:0000256" key="2">
    <source>
        <dbReference type="ARBA" id="ARBA00023284"/>
    </source>
</evidence>
<comment type="caution">
    <text evidence="3">The sequence shown here is derived from an EMBL/GenBank/DDBJ whole genome shotgun (WGS) entry which is preliminary data.</text>
</comment>
<dbReference type="EMBL" id="BDRX01000088">
    <property type="protein sequence ID" value="GBF96869.1"/>
    <property type="molecule type" value="Genomic_DNA"/>
</dbReference>
<keyword evidence="2" id="KW-0676">Redox-active center</keyword>